<name>A0A0H3HIJ8_BURP2</name>
<protein>
    <submittedName>
        <fullName evidence="1">Uncharacterized protein</fullName>
    </submittedName>
</protein>
<dbReference type="PATRIC" id="fig|884204.3.peg.1758"/>
<sequence length="157" mass="17383">MRAAEWARWRDNRRAVDRGARHVSLLHASRGRRFQAPPCAAMCRPPCASARRDARGMGARTRYLAFPHETLSRRCGASSMRRRLDFLSKRSDMAQTFIAVKTILPGDLFFPADAASALCRDRAREAPAGSGGLTDREPTVLRHSAGIRAGRFFIGSA</sequence>
<dbReference type="KEGG" id="bpz:BP1026B_I1580"/>
<gene>
    <name evidence="1" type="ordered locus">BP1026B_I1580</name>
</gene>
<dbReference type="Proteomes" id="UP000010087">
    <property type="component" value="Chromosome 1"/>
</dbReference>
<dbReference type="AlphaFoldDB" id="A0A0H3HIJ8"/>
<organism evidence="1 2">
    <name type="scientific">Burkholderia pseudomallei (strain 1026b)</name>
    <dbReference type="NCBI Taxonomy" id="884204"/>
    <lineage>
        <taxon>Bacteria</taxon>
        <taxon>Pseudomonadati</taxon>
        <taxon>Pseudomonadota</taxon>
        <taxon>Betaproteobacteria</taxon>
        <taxon>Burkholderiales</taxon>
        <taxon>Burkholderiaceae</taxon>
        <taxon>Burkholderia</taxon>
        <taxon>pseudomallei group</taxon>
    </lineage>
</organism>
<reference evidence="1 2" key="1">
    <citation type="journal article" date="2012" name="PLoS ONE">
        <title>Evolution of Burkholderia pseudomallei in recurrent melioidosis.</title>
        <authorList>
            <person name="Hayden H.S."/>
            <person name="Lim R."/>
            <person name="Brittnacher M.J."/>
            <person name="Sims E.H."/>
            <person name="Ramage E.R."/>
            <person name="Fong C."/>
            <person name="Wu Z."/>
            <person name="Crist E."/>
            <person name="Chang J."/>
            <person name="Zhou Y."/>
            <person name="Radey M."/>
            <person name="Rohmer L."/>
            <person name="Haugen E."/>
            <person name="Gillett W."/>
            <person name="Wuthiekanun V."/>
            <person name="Peacock S.J."/>
            <person name="Kaul R."/>
            <person name="Miller S.I."/>
            <person name="Manoil C."/>
            <person name="Jacobs M.A."/>
        </authorList>
    </citation>
    <scope>NUCLEOTIDE SEQUENCE [LARGE SCALE GENOMIC DNA]</scope>
    <source>
        <strain evidence="1 2">1026b</strain>
    </source>
</reference>
<evidence type="ECO:0000313" key="2">
    <source>
        <dbReference type="Proteomes" id="UP000010087"/>
    </source>
</evidence>
<accession>A0A0H3HIJ8</accession>
<evidence type="ECO:0000313" key="1">
    <source>
        <dbReference type="EMBL" id="AFI66209.1"/>
    </source>
</evidence>
<dbReference type="EMBL" id="CP002833">
    <property type="protein sequence ID" value="AFI66209.1"/>
    <property type="molecule type" value="Genomic_DNA"/>
</dbReference>
<proteinExistence type="predicted"/>